<keyword evidence="2" id="KW-1185">Reference proteome</keyword>
<dbReference type="RefSeq" id="WP_155581299.1">
    <property type="nucleotide sequence ID" value="NZ_JBHSTH010000004.1"/>
</dbReference>
<dbReference type="AlphaFoldDB" id="A0A6I3W5P8"/>
<reference evidence="1 2" key="1">
    <citation type="submission" date="2019-11" db="EMBL/GenBank/DDBJ databases">
        <title>Pseudomonas karstica sp. nov. and Pseudomonas spelaei sp. nov. from karst caves.</title>
        <authorList>
            <person name="Zeman M."/>
        </authorList>
    </citation>
    <scope>NUCLEOTIDE SEQUENCE [LARGE SCALE GENOMIC DNA]</scope>
    <source>
        <strain evidence="1 2">CCM 7893</strain>
    </source>
</reference>
<protein>
    <submittedName>
        <fullName evidence="1">Uncharacterized protein</fullName>
    </submittedName>
</protein>
<organism evidence="1 2">
    <name type="scientific">Pseudomonas spelaei</name>
    <dbReference type="NCBI Taxonomy" id="1055469"/>
    <lineage>
        <taxon>Bacteria</taxon>
        <taxon>Pseudomonadati</taxon>
        <taxon>Pseudomonadota</taxon>
        <taxon>Gammaproteobacteria</taxon>
        <taxon>Pseudomonadales</taxon>
        <taxon>Pseudomonadaceae</taxon>
        <taxon>Pseudomonas</taxon>
    </lineage>
</organism>
<dbReference type="OrthoDB" id="6930406at2"/>
<gene>
    <name evidence="1" type="ORF">GNF76_00860</name>
</gene>
<name>A0A6I3W5P8_9PSED</name>
<dbReference type="EMBL" id="WNNK01000001">
    <property type="protein sequence ID" value="MUF02863.1"/>
    <property type="molecule type" value="Genomic_DNA"/>
</dbReference>
<accession>A0A6I3W5P8</accession>
<dbReference type="Proteomes" id="UP000438196">
    <property type="component" value="Unassembled WGS sequence"/>
</dbReference>
<sequence>MRSGIEIRNPDSTIQISDEYSNLRVASKQVFKQGVVGNGIYTTTVDAPIAYPFMAIYCANANVGLMYTQVVSASTIRYTLFVIADISQSTVIEYYFFDKTVAGGALGIQVWDALGNMSYNSSNIYADIVDNITSPNPIALVGNHFYKPGKQYAVIYGAQVGEREITWGEAGGNLVTRAEFHFGLGSKSISGGVNMAWETYFDFSQTIPGSVRPNETYKMEATQVLVVDITRARAHL</sequence>
<evidence type="ECO:0000313" key="1">
    <source>
        <dbReference type="EMBL" id="MUF02863.1"/>
    </source>
</evidence>
<proteinExistence type="predicted"/>
<evidence type="ECO:0000313" key="2">
    <source>
        <dbReference type="Proteomes" id="UP000438196"/>
    </source>
</evidence>
<comment type="caution">
    <text evidence="1">The sequence shown here is derived from an EMBL/GenBank/DDBJ whole genome shotgun (WGS) entry which is preliminary data.</text>
</comment>